<sequence length="492" mass="52619">MEIDTEAHPFLKAKFGHLIGGREVESALGKVFETLNPATGKVLARLAEGDATDVDRAVNAARIAFEGPWSKWTPYERQVLLMRVHDLVDQRFEEMALLETLDMGSPITRTRNLKAMALQALAYFASQTMTPSGQLLQNNMPGTVKSMIVKAPLGVVGGILAWNNPLVGQWFLVGGALATGCTVVLKPAELASLSVLYMVNLLHEAGMPEGVVNVVTGYGSTVGAALAGHKDVDRIVFTGSVTTGRRIIEASGSNMKRVQVEMGGKSPDIVFADADLELAVPGAAMAVFNNSGQICTAGTRLFVQRGVHEEFVERLTAFTKTLRVGNGLDPEVQMGPLISQQQLERVMGYVQGAVPEGATLAIGGERLAGDLANGYFVQPTVFSNVTPTMKIAREEIFGPVISVLPFDTEAEALDLANATEYGLGGAVWTRNLSTAMRMVDGIKAGSVWVNCYGWMDIGVGMAGYKLSGYGIKGGPSYVDSFLYEKCVYINVA</sequence>
<dbReference type="InterPro" id="IPR016162">
    <property type="entry name" value="Ald_DH_N"/>
</dbReference>
<dbReference type="Gene3D" id="3.40.605.10">
    <property type="entry name" value="Aldehyde Dehydrogenase, Chain A, domain 1"/>
    <property type="match status" value="1"/>
</dbReference>
<dbReference type="InterPro" id="IPR016160">
    <property type="entry name" value="Ald_DH_CS_CYS"/>
</dbReference>
<feature type="domain" description="Aldehyde dehydrogenase" evidence="5">
    <location>
        <begin position="30"/>
        <end position="486"/>
    </location>
</feature>
<dbReference type="InterPro" id="IPR029510">
    <property type="entry name" value="Ald_DH_CS_GLU"/>
</dbReference>
<name>A0AA37MT15_9BURK</name>
<evidence type="ECO:0000259" key="5">
    <source>
        <dbReference type="Pfam" id="PF00171"/>
    </source>
</evidence>
<dbReference type="SUPFAM" id="SSF53720">
    <property type="entry name" value="ALDH-like"/>
    <property type="match status" value="1"/>
</dbReference>
<dbReference type="RefSeq" id="WP_238213740.1">
    <property type="nucleotide sequence ID" value="NZ_BPUS01000008.1"/>
</dbReference>
<dbReference type="InterPro" id="IPR016163">
    <property type="entry name" value="Ald_DH_C"/>
</dbReference>
<evidence type="ECO:0000256" key="2">
    <source>
        <dbReference type="ARBA" id="ARBA00023002"/>
    </source>
</evidence>
<dbReference type="Gene3D" id="3.40.309.10">
    <property type="entry name" value="Aldehyde Dehydrogenase, Chain A, domain 2"/>
    <property type="match status" value="1"/>
</dbReference>
<evidence type="ECO:0000256" key="4">
    <source>
        <dbReference type="RuleBase" id="RU003345"/>
    </source>
</evidence>
<gene>
    <name evidence="6" type="ORF">CBA19CS42_21170</name>
</gene>
<organism evidence="6 7">
    <name type="scientific">Caballeronia novacaledonica</name>
    <dbReference type="NCBI Taxonomy" id="1544861"/>
    <lineage>
        <taxon>Bacteria</taxon>
        <taxon>Pseudomonadati</taxon>
        <taxon>Pseudomonadota</taxon>
        <taxon>Betaproteobacteria</taxon>
        <taxon>Burkholderiales</taxon>
        <taxon>Burkholderiaceae</taxon>
        <taxon>Caballeronia</taxon>
    </lineage>
</organism>
<dbReference type="EMBL" id="BPUS01000008">
    <property type="protein sequence ID" value="GJH27072.1"/>
    <property type="molecule type" value="Genomic_DNA"/>
</dbReference>
<dbReference type="PROSITE" id="PS00687">
    <property type="entry name" value="ALDEHYDE_DEHYDR_GLU"/>
    <property type="match status" value="1"/>
</dbReference>
<evidence type="ECO:0000313" key="7">
    <source>
        <dbReference type="Proteomes" id="UP001055111"/>
    </source>
</evidence>
<comment type="caution">
    <text evidence="6">The sequence shown here is derived from an EMBL/GenBank/DDBJ whole genome shotgun (WGS) entry which is preliminary data.</text>
</comment>
<dbReference type="Pfam" id="PF00171">
    <property type="entry name" value="Aldedh"/>
    <property type="match status" value="1"/>
</dbReference>
<keyword evidence="2 4" id="KW-0560">Oxidoreductase</keyword>
<feature type="active site" evidence="3">
    <location>
        <position position="261"/>
    </location>
</feature>
<dbReference type="InterPro" id="IPR015590">
    <property type="entry name" value="Aldehyde_DH_dom"/>
</dbReference>
<dbReference type="GO" id="GO:0016620">
    <property type="term" value="F:oxidoreductase activity, acting on the aldehyde or oxo group of donors, NAD or NADP as acceptor"/>
    <property type="evidence" value="ECO:0007669"/>
    <property type="project" value="InterPro"/>
</dbReference>
<dbReference type="InterPro" id="IPR016161">
    <property type="entry name" value="Ald_DH/histidinol_DH"/>
</dbReference>
<dbReference type="FunFam" id="3.40.309.10:FF:000012">
    <property type="entry name" value="Betaine aldehyde dehydrogenase"/>
    <property type="match status" value="1"/>
</dbReference>
<dbReference type="FunFam" id="3.40.605.10:FF:000007">
    <property type="entry name" value="NAD/NADP-dependent betaine aldehyde dehydrogenase"/>
    <property type="match status" value="1"/>
</dbReference>
<reference evidence="6" key="1">
    <citation type="submission" date="2022-09" db="EMBL/GenBank/DDBJ databases">
        <title>Isolation and characterization of 3-chlorobenzoate degrading bacteria from soils in Shizuoka.</title>
        <authorList>
            <person name="Ifat A."/>
            <person name="Ogawa N."/>
            <person name="Kimbara K."/>
            <person name="Moriuchi R."/>
            <person name="Dohra H."/>
            <person name="Shintani M."/>
        </authorList>
    </citation>
    <scope>NUCLEOTIDE SEQUENCE</scope>
    <source>
        <strain evidence="6">19CS4-2</strain>
    </source>
</reference>
<accession>A0AA37MT15</accession>
<dbReference type="AlphaFoldDB" id="A0AA37MT15"/>
<protein>
    <submittedName>
        <fullName evidence="6">Aldehyde dehydrogenase</fullName>
    </submittedName>
</protein>
<dbReference type="Proteomes" id="UP001055111">
    <property type="component" value="Unassembled WGS sequence"/>
</dbReference>
<evidence type="ECO:0000313" key="6">
    <source>
        <dbReference type="EMBL" id="GJH27072.1"/>
    </source>
</evidence>
<proteinExistence type="inferred from homology"/>
<evidence type="ECO:0000256" key="3">
    <source>
        <dbReference type="PROSITE-ProRule" id="PRU10007"/>
    </source>
</evidence>
<dbReference type="PANTHER" id="PTHR11699">
    <property type="entry name" value="ALDEHYDE DEHYDROGENASE-RELATED"/>
    <property type="match status" value="1"/>
</dbReference>
<comment type="similarity">
    <text evidence="1 4">Belongs to the aldehyde dehydrogenase family.</text>
</comment>
<dbReference type="PROSITE" id="PS00070">
    <property type="entry name" value="ALDEHYDE_DEHYDR_CYS"/>
    <property type="match status" value="1"/>
</dbReference>
<evidence type="ECO:0000256" key="1">
    <source>
        <dbReference type="ARBA" id="ARBA00009986"/>
    </source>
</evidence>